<reference evidence="3" key="1">
    <citation type="journal article" date="2014" name="Stand. Genomic Sci.">
        <title>Genome sequence of the exopolysaccharide-producing Salipiger mucosus type strain (DSM 16094(T)), a moderately halophilic member of the Roseobacter clade.</title>
        <authorList>
            <person name="Riedel T."/>
            <person name="Spring S."/>
            <person name="Fiebig A."/>
            <person name="Petersen J."/>
            <person name="Kyrpides N.C."/>
            <person name="Goker M."/>
            <person name="Klenk H.P."/>
        </authorList>
    </citation>
    <scope>NUCLEOTIDE SEQUENCE [LARGE SCALE GENOMIC DNA]</scope>
    <source>
        <strain evidence="3">DSM 16094</strain>
    </source>
</reference>
<dbReference type="RefSeq" id="WP_020038728.1">
    <property type="nucleotide sequence ID" value="NZ_KE557277.1"/>
</dbReference>
<organism evidence="2 3">
    <name type="scientific">Salipiger mucosus DSM 16094</name>
    <dbReference type="NCBI Taxonomy" id="1123237"/>
    <lineage>
        <taxon>Bacteria</taxon>
        <taxon>Pseudomonadati</taxon>
        <taxon>Pseudomonadota</taxon>
        <taxon>Alphaproteobacteria</taxon>
        <taxon>Rhodobacterales</taxon>
        <taxon>Roseobacteraceae</taxon>
        <taxon>Salipiger</taxon>
    </lineage>
</organism>
<dbReference type="AlphaFoldDB" id="S9RQV2"/>
<dbReference type="SUPFAM" id="SSF50475">
    <property type="entry name" value="FMN-binding split barrel"/>
    <property type="match status" value="1"/>
</dbReference>
<protein>
    <submittedName>
        <fullName evidence="2">General stress protein</fullName>
    </submittedName>
</protein>
<dbReference type="Gene3D" id="2.30.110.10">
    <property type="entry name" value="Electron Transport, Fmn-binding Protein, Chain A"/>
    <property type="match status" value="1"/>
</dbReference>
<evidence type="ECO:0000313" key="3">
    <source>
        <dbReference type="Proteomes" id="UP000015347"/>
    </source>
</evidence>
<dbReference type="STRING" id="1123237.Salmuc_03756"/>
<evidence type="ECO:0000313" key="2">
    <source>
        <dbReference type="EMBL" id="EPX80440.1"/>
    </source>
</evidence>
<proteinExistence type="predicted"/>
<sequence>MSTDVKTSDVRKAFWKRLDDVRAGLLAADGERPVPMSPHADPDENAIWFITARGSAADRAAHSGGEASFHVADSKANVFANVFGKIDISDDSKKLDEIWSAVAGAWFENGRDDESVRLVKMTPHDAEVWAGDGGASFLYEIARANVKGGTPDVGEHARVTF</sequence>
<keyword evidence="3" id="KW-1185">Reference proteome</keyword>
<gene>
    <name evidence="2" type="ORF">Salmuc_03756</name>
</gene>
<dbReference type="InterPro" id="IPR052917">
    <property type="entry name" value="Stress-Dev_Protein"/>
</dbReference>
<dbReference type="Proteomes" id="UP000015347">
    <property type="component" value="Unassembled WGS sequence"/>
</dbReference>
<feature type="domain" description="General stress protein FMN-binding split barrel" evidence="1">
    <location>
        <begin position="11"/>
        <end position="152"/>
    </location>
</feature>
<dbReference type="InterPro" id="IPR012349">
    <property type="entry name" value="Split_barrel_FMN-bd"/>
</dbReference>
<dbReference type="PANTHER" id="PTHR34818">
    <property type="entry name" value="PROTEIN BLI-3"/>
    <property type="match status" value="1"/>
</dbReference>
<dbReference type="OrthoDB" id="1432662at2"/>
<comment type="caution">
    <text evidence="2">The sequence shown here is derived from an EMBL/GenBank/DDBJ whole genome shotgun (WGS) entry which is preliminary data.</text>
</comment>
<name>S9RQV2_9RHOB</name>
<accession>S9RQV2</accession>
<dbReference type="eggNOG" id="COG3871">
    <property type="taxonomic scope" value="Bacteria"/>
</dbReference>
<dbReference type="Pfam" id="PF16242">
    <property type="entry name" value="Pyrid_ox_like"/>
    <property type="match status" value="1"/>
</dbReference>
<dbReference type="EMBL" id="APVH01000032">
    <property type="protein sequence ID" value="EPX80440.1"/>
    <property type="molecule type" value="Genomic_DNA"/>
</dbReference>
<evidence type="ECO:0000259" key="1">
    <source>
        <dbReference type="Pfam" id="PF16242"/>
    </source>
</evidence>
<dbReference type="HOGENOM" id="CLU_091428_2_1_5"/>
<dbReference type="PANTHER" id="PTHR34818:SF1">
    <property type="entry name" value="PROTEIN BLI-3"/>
    <property type="match status" value="1"/>
</dbReference>
<dbReference type="InterPro" id="IPR038725">
    <property type="entry name" value="YdaG_split_barrel_FMN-bd"/>
</dbReference>